<feature type="compositionally biased region" description="Polar residues" evidence="1">
    <location>
        <begin position="291"/>
        <end position="303"/>
    </location>
</feature>
<feature type="compositionally biased region" description="Basic and acidic residues" evidence="1">
    <location>
        <begin position="626"/>
        <end position="635"/>
    </location>
</feature>
<name>T1FTL7_HELRO</name>
<evidence type="ECO:0000313" key="3">
    <source>
        <dbReference type="EnsemblMetazoa" id="HelroP192126"/>
    </source>
</evidence>
<gene>
    <name evidence="3" type="primary">20212164</name>
    <name evidence="2" type="ORF">HELRODRAFT_192126</name>
</gene>
<dbReference type="KEGG" id="hro:HELRODRAFT_192126"/>
<evidence type="ECO:0000256" key="1">
    <source>
        <dbReference type="SAM" id="MobiDB-lite"/>
    </source>
</evidence>
<feature type="region of interest" description="Disordered" evidence="1">
    <location>
        <begin position="475"/>
        <end position="504"/>
    </location>
</feature>
<dbReference type="CTD" id="20212164"/>
<keyword evidence="4" id="KW-1185">Reference proteome</keyword>
<protein>
    <submittedName>
        <fullName evidence="2 3">Uncharacterized protein</fullName>
    </submittedName>
</protein>
<dbReference type="AlphaFoldDB" id="T1FTL7"/>
<feature type="compositionally biased region" description="Basic residues" evidence="1">
    <location>
        <begin position="266"/>
        <end position="277"/>
    </location>
</feature>
<proteinExistence type="predicted"/>
<reference evidence="2 4" key="2">
    <citation type="journal article" date="2013" name="Nature">
        <title>Insights into bilaterian evolution from three spiralian genomes.</title>
        <authorList>
            <person name="Simakov O."/>
            <person name="Marletaz F."/>
            <person name="Cho S.J."/>
            <person name="Edsinger-Gonzales E."/>
            <person name="Havlak P."/>
            <person name="Hellsten U."/>
            <person name="Kuo D.H."/>
            <person name="Larsson T."/>
            <person name="Lv J."/>
            <person name="Arendt D."/>
            <person name="Savage R."/>
            <person name="Osoegawa K."/>
            <person name="de Jong P."/>
            <person name="Grimwood J."/>
            <person name="Chapman J.A."/>
            <person name="Shapiro H."/>
            <person name="Aerts A."/>
            <person name="Otillar R.P."/>
            <person name="Terry A.Y."/>
            <person name="Boore J.L."/>
            <person name="Grigoriev I.V."/>
            <person name="Lindberg D.R."/>
            <person name="Seaver E.C."/>
            <person name="Weisblat D.A."/>
            <person name="Putnam N.H."/>
            <person name="Rokhsar D.S."/>
        </authorList>
    </citation>
    <scope>NUCLEOTIDE SEQUENCE</scope>
</reference>
<dbReference type="EnsemblMetazoa" id="HelroT192126">
    <property type="protein sequence ID" value="HelroP192126"/>
    <property type="gene ID" value="HelroG192126"/>
</dbReference>
<feature type="region of interest" description="Disordered" evidence="1">
    <location>
        <begin position="620"/>
        <end position="643"/>
    </location>
</feature>
<reference evidence="3" key="3">
    <citation type="submission" date="2015-06" db="UniProtKB">
        <authorList>
            <consortium name="EnsemblMetazoa"/>
        </authorList>
    </citation>
    <scope>IDENTIFICATION</scope>
</reference>
<feature type="region of interest" description="Disordered" evidence="1">
    <location>
        <begin position="251"/>
        <end position="316"/>
    </location>
</feature>
<dbReference type="HOGENOM" id="CLU_273980_0_0_1"/>
<dbReference type="InParanoid" id="T1FTL7"/>
<reference evidence="4" key="1">
    <citation type="submission" date="2012-12" db="EMBL/GenBank/DDBJ databases">
        <authorList>
            <person name="Hellsten U."/>
            <person name="Grimwood J."/>
            <person name="Chapman J.A."/>
            <person name="Shapiro H."/>
            <person name="Aerts A."/>
            <person name="Otillar R.P."/>
            <person name="Terry A.Y."/>
            <person name="Boore J.L."/>
            <person name="Simakov O."/>
            <person name="Marletaz F."/>
            <person name="Cho S.-J."/>
            <person name="Edsinger-Gonzales E."/>
            <person name="Havlak P."/>
            <person name="Kuo D.-H."/>
            <person name="Larsson T."/>
            <person name="Lv J."/>
            <person name="Arendt D."/>
            <person name="Savage R."/>
            <person name="Osoegawa K."/>
            <person name="de Jong P."/>
            <person name="Lindberg D.R."/>
            <person name="Seaver E.C."/>
            <person name="Weisblat D.A."/>
            <person name="Putnam N.H."/>
            <person name="Grigoriev I.V."/>
            <person name="Rokhsar D.S."/>
        </authorList>
    </citation>
    <scope>NUCLEOTIDE SEQUENCE</scope>
</reference>
<dbReference type="EMBL" id="KB096676">
    <property type="protein sequence ID" value="ESO03167.1"/>
    <property type="molecule type" value="Genomic_DNA"/>
</dbReference>
<feature type="compositionally biased region" description="Polar residues" evidence="1">
    <location>
        <begin position="251"/>
        <end position="261"/>
    </location>
</feature>
<evidence type="ECO:0000313" key="4">
    <source>
        <dbReference type="Proteomes" id="UP000015101"/>
    </source>
</evidence>
<accession>T1FTL7</accession>
<organism evidence="3 4">
    <name type="scientific">Helobdella robusta</name>
    <name type="common">Californian leech</name>
    <dbReference type="NCBI Taxonomy" id="6412"/>
    <lineage>
        <taxon>Eukaryota</taxon>
        <taxon>Metazoa</taxon>
        <taxon>Spiralia</taxon>
        <taxon>Lophotrochozoa</taxon>
        <taxon>Annelida</taxon>
        <taxon>Clitellata</taxon>
        <taxon>Hirudinea</taxon>
        <taxon>Rhynchobdellida</taxon>
        <taxon>Glossiphoniidae</taxon>
        <taxon>Helobdella</taxon>
    </lineage>
</organism>
<sequence length="1172" mass="129806">MSKSSFYFYKDQLAKCGITNEQLHTLESWLVGELYSIGLDGRVFSRDIISSLRLDIINLIDELCLIGHNVESFRHHVDNYISNKNVGSSVVGYTRGDDDADISDEWYLRKTYLLKHFNDKTGLSDNESFKKIITEFLEKFYEARIELKKKRRVGSRKHRQSNQPHERYEEAFPSLSSTCDLLATVSQVGAALNWAAATTSSTQDVTNSVANAQGTNETAANHRQKLNPDSLKCAYVGEMTVGGKQYIVMRSTQNSTTSGHACSQPFKKRRKRRRHARYPINKPTPPKPRQPATQFHPPSSGATNRLPDDNEDDGSDIHSLIQLTKDCSKDKIIEESPFNYQLFSIVSMCQPLFAIDKRIWKEVDNKVLPGGGRERDGEVSFDQVGADLGYPGRDDQMPSAAALWNSWLERNNEEGSKNKDKNGGVDSVAVEATTPTIADGIGNFKQCDTSKSNYVLLADDVAGEGAALSCQRNENYDVGESEKNKKEYEEDNVNGDENVGNLEDPVSRDVINDVMNFNLWKGNDNNKNNDFRALGNYGFGQQNTNNNSHFRKSASLPRNILQPNVIGLNPRSENDASKFTYVNPPNAPILGTLTPTFDLPCRSPAFESPEQLNWFVDKEDEEDNDNHDNNHHKDEDGDNLQGCASNGVINDFADVNAQKGDDNNQINYFKGLENYAYNQQTTNNNHSPKTLPSKSILQPKAIYPMCLRSGNDTSKFLPTFINPSGLFRFFRYSFPIPATSTPTIDHQCTSPASESAAAVEPGSSVFNAGLQISNRFNTVRNNDANGCSDLLTSILAEVSDSSIIHNIDGILKDEESYNSGETEEELVKIMENVCEARCATPLPSFYEAAAMHHQLGAMQHQLHAVTSSSSRICANVVDDVTSCAADGADLCGGAVPELSTEVSLSEALLLNAAAAAAASQNIPSQQQEPIVTSSAEQMPPAMDSQQPGSTWRYDNWIFRQSNDTNANVINNNNVINQMEFMSIVNNLQGVLIKLTADRMSIDVNLTSLINIINSLLAAVNNNIVDATISSNINGNTWYNNNNIIINNNVIIIIRNTINNIIDVIKDITTNYSNNIDNIANNINKIIEINNVVISNNNFSKIVNDIISHINIINNAIINNNINNNINNINNTCLLVEDEQGGREINVDNYFNSAVTCNNSQEQQQNDSLSAQL</sequence>
<dbReference type="EMBL" id="AMQM01004805">
    <property type="status" value="NOT_ANNOTATED_CDS"/>
    <property type="molecule type" value="Genomic_DNA"/>
</dbReference>
<dbReference type="GeneID" id="20212164"/>
<evidence type="ECO:0000313" key="2">
    <source>
        <dbReference type="EMBL" id="ESO03167.1"/>
    </source>
</evidence>
<dbReference type="RefSeq" id="XP_009018860.1">
    <property type="nucleotide sequence ID" value="XM_009020612.1"/>
</dbReference>
<dbReference type="Proteomes" id="UP000015101">
    <property type="component" value="Unassembled WGS sequence"/>
</dbReference>